<dbReference type="EMBL" id="JANGAB010000003">
    <property type="protein sequence ID" value="MCQ4949683.1"/>
    <property type="molecule type" value="Genomic_DNA"/>
</dbReference>
<proteinExistence type="predicted"/>
<evidence type="ECO:0000313" key="3">
    <source>
        <dbReference type="Proteomes" id="UP001205063"/>
    </source>
</evidence>
<accession>A0AAW5KAM6</accession>
<feature type="region of interest" description="Disordered" evidence="1">
    <location>
        <begin position="1"/>
        <end position="29"/>
    </location>
</feature>
<evidence type="ECO:0000313" key="2">
    <source>
        <dbReference type="EMBL" id="MCQ4949683.1"/>
    </source>
</evidence>
<dbReference type="Proteomes" id="UP001205063">
    <property type="component" value="Unassembled WGS sequence"/>
</dbReference>
<dbReference type="RefSeq" id="WP_256136181.1">
    <property type="nucleotide sequence ID" value="NZ_JANGAB010000003.1"/>
</dbReference>
<evidence type="ECO:0000256" key="1">
    <source>
        <dbReference type="SAM" id="MobiDB-lite"/>
    </source>
</evidence>
<dbReference type="AlphaFoldDB" id="A0AAW5KAM6"/>
<name>A0AAW5KAM6_9FIRM</name>
<gene>
    <name evidence="2" type="ORF">NE646_08375</name>
</gene>
<comment type="caution">
    <text evidence="2">The sequence shown here is derived from an EMBL/GenBank/DDBJ whole genome shotgun (WGS) entry which is preliminary data.</text>
</comment>
<reference evidence="2" key="1">
    <citation type="submission" date="2022-06" db="EMBL/GenBank/DDBJ databases">
        <title>Isolation of gut microbiota from human fecal samples.</title>
        <authorList>
            <person name="Pamer E.G."/>
            <person name="Barat B."/>
            <person name="Waligurski E."/>
            <person name="Medina S."/>
            <person name="Paddock L."/>
            <person name="Mostad J."/>
        </authorList>
    </citation>
    <scope>NUCLEOTIDE SEQUENCE</scope>
    <source>
        <strain evidence="2">DFI.7.96</strain>
    </source>
</reference>
<sequence>MAEGPPLPAGRDREEGDPLAASERGKEGGFYKIAREKIAAFTGEMAKRTKNGKHLHQNIENRREIK</sequence>
<organism evidence="2 3">
    <name type="scientific">Bittarella massiliensis</name>
    <name type="common">ex Durand et al. 2017</name>
    <dbReference type="NCBI Taxonomy" id="1720313"/>
    <lineage>
        <taxon>Bacteria</taxon>
        <taxon>Bacillati</taxon>
        <taxon>Bacillota</taxon>
        <taxon>Clostridia</taxon>
        <taxon>Eubacteriales</taxon>
        <taxon>Oscillospiraceae</taxon>
        <taxon>Bittarella (ex Durand et al. 2017)</taxon>
    </lineage>
</organism>
<protein>
    <submittedName>
        <fullName evidence="2">Uncharacterized protein</fullName>
    </submittedName>
</protein>